<evidence type="ECO:0000313" key="8">
    <source>
        <dbReference type="Proteomes" id="UP000279307"/>
    </source>
</evidence>
<dbReference type="GO" id="GO:0005576">
    <property type="term" value="C:extracellular region"/>
    <property type="evidence" value="ECO:0007669"/>
    <property type="project" value="UniProtKB-SubCell"/>
</dbReference>
<evidence type="ECO:0000313" key="5">
    <source>
        <dbReference type="EMBL" id="EZA60204.1"/>
    </source>
</evidence>
<evidence type="ECO:0000256" key="4">
    <source>
        <dbReference type="SAM" id="SignalP"/>
    </source>
</evidence>
<dbReference type="EMBL" id="KK107078">
    <property type="protein sequence ID" value="EZA60204.1"/>
    <property type="molecule type" value="Genomic_DNA"/>
</dbReference>
<feature type="signal peptide" evidence="4">
    <location>
        <begin position="1"/>
        <end position="26"/>
    </location>
</feature>
<dbReference type="InterPro" id="IPR049518">
    <property type="entry name" value="Pilosulin"/>
</dbReference>
<comment type="subcellular location">
    <subcellularLocation>
        <location evidence="1">Secreted</location>
    </subcellularLocation>
</comment>
<evidence type="ECO:0000313" key="7">
    <source>
        <dbReference type="Proteomes" id="UP000053097"/>
    </source>
</evidence>
<dbReference type="Proteomes" id="UP000279307">
    <property type="component" value="Chromosome 11"/>
</dbReference>
<dbReference type="EMBL" id="QOIP01000011">
    <property type="protein sequence ID" value="RLU17212.1"/>
    <property type="molecule type" value="Genomic_DNA"/>
</dbReference>
<protein>
    <submittedName>
        <fullName evidence="5">Pilosulin-1</fullName>
    </submittedName>
</protein>
<reference evidence="6 8" key="2">
    <citation type="journal article" date="2018" name="Genome Res.">
        <title>The genomic architecture and molecular evolution of ant odorant receptors.</title>
        <authorList>
            <person name="McKenzie S.K."/>
            <person name="Kronauer D.J.C."/>
        </authorList>
    </citation>
    <scope>NUCLEOTIDE SEQUENCE [LARGE SCALE GENOMIC DNA]</scope>
    <source>
        <strain evidence="6">Clonal line C1</strain>
    </source>
</reference>
<evidence type="ECO:0000256" key="2">
    <source>
        <dbReference type="ARBA" id="ARBA00022525"/>
    </source>
</evidence>
<dbReference type="Pfam" id="PF17499">
    <property type="entry name" value="Pilosulin"/>
    <property type="match status" value="1"/>
</dbReference>
<gene>
    <name evidence="6" type="ORF">DMN91_011281</name>
    <name evidence="5" type="ORF">X777_13292</name>
</gene>
<dbReference type="AlphaFoldDB" id="A0A026WYJ7"/>
<organism evidence="5 7">
    <name type="scientific">Ooceraea biroi</name>
    <name type="common">Clonal raider ant</name>
    <name type="synonym">Cerapachys biroi</name>
    <dbReference type="NCBI Taxonomy" id="2015173"/>
    <lineage>
        <taxon>Eukaryota</taxon>
        <taxon>Metazoa</taxon>
        <taxon>Ecdysozoa</taxon>
        <taxon>Arthropoda</taxon>
        <taxon>Hexapoda</taxon>
        <taxon>Insecta</taxon>
        <taxon>Pterygota</taxon>
        <taxon>Neoptera</taxon>
        <taxon>Endopterygota</taxon>
        <taxon>Hymenoptera</taxon>
        <taxon>Apocrita</taxon>
        <taxon>Aculeata</taxon>
        <taxon>Formicoidea</taxon>
        <taxon>Formicidae</taxon>
        <taxon>Dorylinae</taxon>
        <taxon>Ooceraea</taxon>
    </lineage>
</organism>
<accession>A0A026WYJ7</accession>
<evidence type="ECO:0000313" key="6">
    <source>
        <dbReference type="EMBL" id="RLU17212.1"/>
    </source>
</evidence>
<evidence type="ECO:0000256" key="3">
    <source>
        <dbReference type="ARBA" id="ARBA00022729"/>
    </source>
</evidence>
<sequence>MRMSCLPLALLAIFAVLIVHAPQVQAEASAEAEADAEAESWADALADPGWSSFFKAIKNAVAKLFKKLGPTIAAEAVIQGGSAAINAASKEEKK</sequence>
<name>A0A026WYJ7_OOCBI</name>
<dbReference type="Proteomes" id="UP000053097">
    <property type="component" value="Unassembled WGS sequence"/>
</dbReference>
<reference evidence="6" key="3">
    <citation type="submission" date="2018-07" db="EMBL/GenBank/DDBJ databases">
        <authorList>
            <person name="Mckenzie S.K."/>
            <person name="Kronauer D.J.C."/>
        </authorList>
    </citation>
    <scope>NUCLEOTIDE SEQUENCE</scope>
    <source>
        <strain evidence="6">Clonal line C1</strain>
    </source>
</reference>
<keyword evidence="2" id="KW-0964">Secreted</keyword>
<keyword evidence="7" id="KW-1185">Reference proteome</keyword>
<proteinExistence type="predicted"/>
<keyword evidence="3 4" id="KW-0732">Signal</keyword>
<evidence type="ECO:0000256" key="1">
    <source>
        <dbReference type="ARBA" id="ARBA00004613"/>
    </source>
</evidence>
<feature type="chain" id="PRO_5033208157" evidence="4">
    <location>
        <begin position="27"/>
        <end position="94"/>
    </location>
</feature>
<reference evidence="5 7" key="1">
    <citation type="journal article" date="2014" name="Curr. Biol.">
        <title>The genome of the clonal raider ant Cerapachys biroi.</title>
        <authorList>
            <person name="Oxley P.R."/>
            <person name="Ji L."/>
            <person name="Fetter-Pruneda I."/>
            <person name="McKenzie S.K."/>
            <person name="Li C."/>
            <person name="Hu H."/>
            <person name="Zhang G."/>
            <person name="Kronauer D.J."/>
        </authorList>
    </citation>
    <scope>NUCLEOTIDE SEQUENCE [LARGE SCALE GENOMIC DNA]</scope>
</reference>